<proteinExistence type="predicted"/>
<protein>
    <submittedName>
        <fullName evidence="1">Uncharacterized protein</fullName>
    </submittedName>
</protein>
<name>A0A4U8V2F7_STECR</name>
<reference evidence="1 2" key="2">
    <citation type="journal article" date="2019" name="G3 (Bethesda)">
        <title>Hybrid Assembly of the Genome of the Entomopathogenic Nematode Steinernema carpocapsae Identifies the X-Chromosome.</title>
        <authorList>
            <person name="Serra L."/>
            <person name="Macchietto M."/>
            <person name="Macias-Munoz A."/>
            <person name="McGill C.J."/>
            <person name="Rodriguez I.M."/>
            <person name="Rodriguez B."/>
            <person name="Murad R."/>
            <person name="Mortazavi A."/>
        </authorList>
    </citation>
    <scope>NUCLEOTIDE SEQUENCE [LARGE SCALE GENOMIC DNA]</scope>
    <source>
        <strain evidence="1 2">ALL</strain>
    </source>
</reference>
<accession>A0A4U8V2F7</accession>
<keyword evidence="2" id="KW-1185">Reference proteome</keyword>
<evidence type="ECO:0000313" key="2">
    <source>
        <dbReference type="Proteomes" id="UP000298663"/>
    </source>
</evidence>
<dbReference type="AlphaFoldDB" id="A0A4U8V2F7"/>
<sequence>MHSNLQPFGIRQNWGNFYTWQPRVAQRVNFPGHNSLGFLTALGPPRRISLLCSVSRPFVARKDHAEISNHPNIADLSGIEGISIKRVAGPRNP</sequence>
<reference evidence="1 2" key="1">
    <citation type="journal article" date="2015" name="Genome Biol.">
        <title>Comparative genomics of Steinernema reveals deeply conserved gene regulatory networks.</title>
        <authorList>
            <person name="Dillman A.R."/>
            <person name="Macchietto M."/>
            <person name="Porter C.F."/>
            <person name="Rogers A."/>
            <person name="Williams B."/>
            <person name="Antoshechkin I."/>
            <person name="Lee M.M."/>
            <person name="Goodwin Z."/>
            <person name="Lu X."/>
            <person name="Lewis E.E."/>
            <person name="Goodrich-Blair H."/>
            <person name="Stock S.P."/>
            <person name="Adams B.J."/>
            <person name="Sternberg P.W."/>
            <person name="Mortazavi A."/>
        </authorList>
    </citation>
    <scope>NUCLEOTIDE SEQUENCE [LARGE SCALE GENOMIC DNA]</scope>
    <source>
        <strain evidence="1 2">ALL</strain>
    </source>
</reference>
<evidence type="ECO:0000313" key="1">
    <source>
        <dbReference type="EMBL" id="TMS38468.1"/>
    </source>
</evidence>
<gene>
    <name evidence="1" type="ORF">L596_005188</name>
</gene>
<dbReference type="Proteomes" id="UP000298663">
    <property type="component" value="Unassembled WGS sequence"/>
</dbReference>
<comment type="caution">
    <text evidence="1">The sequence shown here is derived from an EMBL/GenBank/DDBJ whole genome shotgun (WGS) entry which is preliminary data.</text>
</comment>
<dbReference type="EMBL" id="AZBU02000001">
    <property type="protein sequence ID" value="TMS38468.1"/>
    <property type="molecule type" value="Genomic_DNA"/>
</dbReference>
<organism evidence="1 2">
    <name type="scientific">Steinernema carpocapsae</name>
    <name type="common">Entomopathogenic nematode</name>
    <dbReference type="NCBI Taxonomy" id="34508"/>
    <lineage>
        <taxon>Eukaryota</taxon>
        <taxon>Metazoa</taxon>
        <taxon>Ecdysozoa</taxon>
        <taxon>Nematoda</taxon>
        <taxon>Chromadorea</taxon>
        <taxon>Rhabditida</taxon>
        <taxon>Tylenchina</taxon>
        <taxon>Panagrolaimomorpha</taxon>
        <taxon>Strongyloidoidea</taxon>
        <taxon>Steinernematidae</taxon>
        <taxon>Steinernema</taxon>
    </lineage>
</organism>